<keyword evidence="3" id="KW-1185">Reference proteome</keyword>
<evidence type="ECO:0000313" key="3">
    <source>
        <dbReference type="Proteomes" id="UP000499080"/>
    </source>
</evidence>
<protein>
    <submittedName>
        <fullName evidence="2">Uncharacterized protein</fullName>
    </submittedName>
</protein>
<accession>A0A4Y2K644</accession>
<name>A0A4Y2K644_ARAVE</name>
<organism evidence="2 3">
    <name type="scientific">Araneus ventricosus</name>
    <name type="common">Orbweaver spider</name>
    <name type="synonym">Epeira ventricosa</name>
    <dbReference type="NCBI Taxonomy" id="182803"/>
    <lineage>
        <taxon>Eukaryota</taxon>
        <taxon>Metazoa</taxon>
        <taxon>Ecdysozoa</taxon>
        <taxon>Arthropoda</taxon>
        <taxon>Chelicerata</taxon>
        <taxon>Arachnida</taxon>
        <taxon>Araneae</taxon>
        <taxon>Araneomorphae</taxon>
        <taxon>Entelegynae</taxon>
        <taxon>Araneoidea</taxon>
        <taxon>Araneidae</taxon>
        <taxon>Araneus</taxon>
    </lineage>
</organism>
<comment type="caution">
    <text evidence="2">The sequence shown here is derived from an EMBL/GenBank/DDBJ whole genome shotgun (WGS) entry which is preliminary data.</text>
</comment>
<gene>
    <name evidence="2" type="ORF">AVEN_268133_1</name>
</gene>
<reference evidence="2 3" key="1">
    <citation type="journal article" date="2019" name="Sci. Rep.">
        <title>Orb-weaving spider Araneus ventricosus genome elucidates the spidroin gene catalogue.</title>
        <authorList>
            <person name="Kono N."/>
            <person name="Nakamura H."/>
            <person name="Ohtoshi R."/>
            <person name="Moran D.A.P."/>
            <person name="Shinohara A."/>
            <person name="Yoshida Y."/>
            <person name="Fujiwara M."/>
            <person name="Mori M."/>
            <person name="Tomita M."/>
            <person name="Arakawa K."/>
        </authorList>
    </citation>
    <scope>NUCLEOTIDE SEQUENCE [LARGE SCALE GENOMIC DNA]</scope>
</reference>
<dbReference type="Proteomes" id="UP000499080">
    <property type="component" value="Unassembled WGS sequence"/>
</dbReference>
<evidence type="ECO:0000313" key="2">
    <source>
        <dbReference type="EMBL" id="GBM98203.1"/>
    </source>
</evidence>
<feature type="compositionally biased region" description="Basic and acidic residues" evidence="1">
    <location>
        <begin position="74"/>
        <end position="93"/>
    </location>
</feature>
<evidence type="ECO:0000256" key="1">
    <source>
        <dbReference type="SAM" id="MobiDB-lite"/>
    </source>
</evidence>
<feature type="region of interest" description="Disordered" evidence="1">
    <location>
        <begin position="27"/>
        <end position="55"/>
    </location>
</feature>
<proteinExistence type="predicted"/>
<dbReference type="EMBL" id="BGPR01004301">
    <property type="protein sequence ID" value="GBM98203.1"/>
    <property type="molecule type" value="Genomic_DNA"/>
</dbReference>
<feature type="region of interest" description="Disordered" evidence="1">
    <location>
        <begin position="72"/>
        <end position="96"/>
    </location>
</feature>
<sequence length="110" mass="12330">MEKGVGISYLSIRYTEHPRILFFRSSFSRTPKQERGGEGVTSLPPPSPGSRGACNEEREIEKKAISKVGIKSHPRFEHCSRKERDRRIPEKRGLPLRARGVANAPALYGA</sequence>
<dbReference type="AlphaFoldDB" id="A0A4Y2K644"/>